<feature type="compositionally biased region" description="Basic and acidic residues" evidence="1">
    <location>
        <begin position="1"/>
        <end position="13"/>
    </location>
</feature>
<gene>
    <name evidence="3" type="ORF">GCM10009691_15960</name>
</gene>
<dbReference type="InterPro" id="IPR011051">
    <property type="entry name" value="RmlC_Cupin_sf"/>
</dbReference>
<dbReference type="EMBL" id="BAAALY010000006">
    <property type="protein sequence ID" value="GAA1542099.1"/>
    <property type="molecule type" value="Genomic_DNA"/>
</dbReference>
<evidence type="ECO:0000256" key="1">
    <source>
        <dbReference type="SAM" id="MobiDB-lite"/>
    </source>
</evidence>
<feature type="domain" description="Cupin type-2" evidence="2">
    <location>
        <begin position="23"/>
        <end position="84"/>
    </location>
</feature>
<evidence type="ECO:0000259" key="2">
    <source>
        <dbReference type="Pfam" id="PF07883"/>
    </source>
</evidence>
<accession>A0ABN2BKY0</accession>
<dbReference type="InterPro" id="IPR014710">
    <property type="entry name" value="RmlC-like_jellyroll"/>
</dbReference>
<reference evidence="3 4" key="1">
    <citation type="journal article" date="2019" name="Int. J. Syst. Evol. Microbiol.">
        <title>The Global Catalogue of Microorganisms (GCM) 10K type strain sequencing project: providing services to taxonomists for standard genome sequencing and annotation.</title>
        <authorList>
            <consortium name="The Broad Institute Genomics Platform"/>
            <consortium name="The Broad Institute Genome Sequencing Center for Infectious Disease"/>
            <person name="Wu L."/>
            <person name="Ma J."/>
        </authorList>
    </citation>
    <scope>NUCLEOTIDE SEQUENCE [LARGE SCALE GENOMIC DNA]</scope>
    <source>
        <strain evidence="3 4">JCM 13319</strain>
    </source>
</reference>
<dbReference type="SUPFAM" id="SSF51182">
    <property type="entry name" value="RmlC-like cupins"/>
    <property type="match status" value="1"/>
</dbReference>
<protein>
    <recommendedName>
        <fullName evidence="2">Cupin type-2 domain-containing protein</fullName>
    </recommendedName>
</protein>
<dbReference type="InterPro" id="IPR013096">
    <property type="entry name" value="Cupin_2"/>
</dbReference>
<comment type="caution">
    <text evidence="3">The sequence shown here is derived from an EMBL/GenBank/DDBJ whole genome shotgun (WGS) entry which is preliminary data.</text>
</comment>
<dbReference type="Pfam" id="PF07883">
    <property type="entry name" value="Cupin_2"/>
    <property type="match status" value="1"/>
</dbReference>
<dbReference type="Gene3D" id="2.60.120.10">
    <property type="entry name" value="Jelly Rolls"/>
    <property type="match status" value="1"/>
</dbReference>
<sequence length="102" mass="11394">MNGHLIDRPDGRTGGENWTDNYTELPGGEGPRLHLHPYAETFIIRRGGATFSIGRPLSEVHAHAGQVLVVEADTPHKFVTDEEGYEAVHIHSSPYFETTWLE</sequence>
<evidence type="ECO:0000313" key="4">
    <source>
        <dbReference type="Proteomes" id="UP001501791"/>
    </source>
</evidence>
<dbReference type="Proteomes" id="UP001501791">
    <property type="component" value="Unassembled WGS sequence"/>
</dbReference>
<organism evidence="3 4">
    <name type="scientific">Brevibacterium picturae</name>
    <dbReference type="NCBI Taxonomy" id="260553"/>
    <lineage>
        <taxon>Bacteria</taxon>
        <taxon>Bacillati</taxon>
        <taxon>Actinomycetota</taxon>
        <taxon>Actinomycetes</taxon>
        <taxon>Micrococcales</taxon>
        <taxon>Brevibacteriaceae</taxon>
        <taxon>Brevibacterium</taxon>
    </lineage>
</organism>
<dbReference type="RefSeq" id="WP_346035771.1">
    <property type="nucleotide sequence ID" value="NZ_BAAALY010000006.1"/>
</dbReference>
<evidence type="ECO:0000313" key="3">
    <source>
        <dbReference type="EMBL" id="GAA1542099.1"/>
    </source>
</evidence>
<feature type="region of interest" description="Disordered" evidence="1">
    <location>
        <begin position="1"/>
        <end position="29"/>
    </location>
</feature>
<proteinExistence type="predicted"/>
<keyword evidence="4" id="KW-1185">Reference proteome</keyword>
<name>A0ABN2BKY0_9MICO</name>